<dbReference type="RefSeq" id="WP_013568232.1">
    <property type="nucleotide sequence ID" value="NC_014963.1"/>
</dbReference>
<evidence type="ECO:0008006" key="4">
    <source>
        <dbReference type="Google" id="ProtNLM"/>
    </source>
</evidence>
<evidence type="ECO:0000256" key="1">
    <source>
        <dbReference type="SAM" id="SignalP"/>
    </source>
</evidence>
<keyword evidence="1" id="KW-0732">Signal</keyword>
<dbReference type="KEGG" id="tsa:AciPR4_1692"/>
<evidence type="ECO:0000313" key="3">
    <source>
        <dbReference type="Proteomes" id="UP000006844"/>
    </source>
</evidence>
<keyword evidence="3" id="KW-1185">Reference proteome</keyword>
<dbReference type="AlphaFoldDB" id="E8V3E2"/>
<feature type="chain" id="PRO_5003228945" description="Cupin 2 conserved barrel domain protein" evidence="1">
    <location>
        <begin position="21"/>
        <end position="168"/>
    </location>
</feature>
<dbReference type="eggNOG" id="COG0662">
    <property type="taxonomic scope" value="Bacteria"/>
</dbReference>
<proteinExistence type="predicted"/>
<feature type="signal peptide" evidence="1">
    <location>
        <begin position="1"/>
        <end position="20"/>
    </location>
</feature>
<dbReference type="SUPFAM" id="SSF51182">
    <property type="entry name" value="RmlC-like cupins"/>
    <property type="match status" value="1"/>
</dbReference>
<dbReference type="Gene3D" id="2.60.120.10">
    <property type="entry name" value="Jelly Rolls"/>
    <property type="match status" value="1"/>
</dbReference>
<dbReference type="Proteomes" id="UP000006844">
    <property type="component" value="Chromosome"/>
</dbReference>
<dbReference type="STRING" id="401053.AciPR4_1692"/>
<dbReference type="HOGENOM" id="CLU_1585680_0_0_0"/>
<evidence type="ECO:0000313" key="2">
    <source>
        <dbReference type="EMBL" id="ADV82499.1"/>
    </source>
</evidence>
<sequence>MTKFFARLALVASVSAGSLAAQTALPPVTNDTVDRRTSAEIEKQAAELLKIAKEKPDGMGGVTLERYPGHLTMLTVRTKSGGGEMHKHFNDFFIVISGEANVLTGGTIPDAKEGANGEVRGSSVVGGVDHLIRKGDVLHISPGINHQTTVKPGTVFTYYVIKVEEPKS</sequence>
<accession>E8V3E2</accession>
<dbReference type="InterPro" id="IPR011051">
    <property type="entry name" value="RmlC_Cupin_sf"/>
</dbReference>
<gene>
    <name evidence="2" type="ordered locus">AciPR4_1692</name>
</gene>
<dbReference type="EMBL" id="CP002467">
    <property type="protein sequence ID" value="ADV82499.1"/>
    <property type="molecule type" value="Genomic_DNA"/>
</dbReference>
<organism evidence="2 3">
    <name type="scientific">Terriglobus saanensis (strain ATCC BAA-1853 / DSM 23119 / SP1PR4)</name>
    <dbReference type="NCBI Taxonomy" id="401053"/>
    <lineage>
        <taxon>Bacteria</taxon>
        <taxon>Pseudomonadati</taxon>
        <taxon>Acidobacteriota</taxon>
        <taxon>Terriglobia</taxon>
        <taxon>Terriglobales</taxon>
        <taxon>Acidobacteriaceae</taxon>
        <taxon>Terriglobus</taxon>
    </lineage>
</organism>
<dbReference type="InterPro" id="IPR014710">
    <property type="entry name" value="RmlC-like_jellyroll"/>
</dbReference>
<dbReference type="OrthoDB" id="117649at2"/>
<reference evidence="2 3" key="1">
    <citation type="journal article" date="2012" name="Stand. Genomic Sci.">
        <title>Complete genome sequence of Terriglobus saanensis type strain SP1PR4(T), an Acidobacteria from tundra soil.</title>
        <authorList>
            <person name="Rawat S.R."/>
            <person name="Mannisto M.K."/>
            <person name="Starovoytov V."/>
            <person name="Goodwin L."/>
            <person name="Nolan M."/>
            <person name="Hauser L."/>
            <person name="Land M."/>
            <person name="Davenport K.W."/>
            <person name="Woyke T."/>
            <person name="Haggblom M.M."/>
        </authorList>
    </citation>
    <scope>NUCLEOTIDE SEQUENCE</scope>
    <source>
        <strain evidence="3">ATCC BAA-1853 / DSM 23119 / SP1PR4</strain>
    </source>
</reference>
<name>E8V3E2_TERSS</name>
<protein>
    <recommendedName>
        <fullName evidence="4">Cupin 2 conserved barrel domain protein</fullName>
    </recommendedName>
</protein>